<name>A0A547Q698_9RHOB</name>
<dbReference type="EMBL" id="VFSV01000009">
    <property type="protein sequence ID" value="TRD21884.1"/>
    <property type="molecule type" value="Genomic_DNA"/>
</dbReference>
<dbReference type="RefSeq" id="WP_142834189.1">
    <property type="nucleotide sequence ID" value="NZ_VFSV01000009.1"/>
</dbReference>
<sequence length="103" mass="11617">MLTAAPREFMPPEVLAQTIAASMIRVLDQLPDDGDRPTYQAAFTNILLACEGNERPHMAYVPLCYAHLMKERAQTDEDLEIANACIARAETFSDFVRRHTHGR</sequence>
<gene>
    <name evidence="1" type="ORF">FEV53_07495</name>
</gene>
<reference evidence="1 2" key="1">
    <citation type="submission" date="2019-06" db="EMBL/GenBank/DDBJ databases">
        <title>Paenimaribius caenipelagi gen. nov., sp. nov., isolated from a tidal flat.</title>
        <authorList>
            <person name="Yoon J.-H."/>
        </authorList>
    </citation>
    <scope>NUCLEOTIDE SEQUENCE [LARGE SCALE GENOMIC DNA]</scope>
    <source>
        <strain evidence="1 2">JBTF-M29</strain>
    </source>
</reference>
<dbReference type="Proteomes" id="UP000318590">
    <property type="component" value="Unassembled WGS sequence"/>
</dbReference>
<organism evidence="1 2">
    <name type="scientific">Palleronia caenipelagi</name>
    <dbReference type="NCBI Taxonomy" id="2489174"/>
    <lineage>
        <taxon>Bacteria</taxon>
        <taxon>Pseudomonadati</taxon>
        <taxon>Pseudomonadota</taxon>
        <taxon>Alphaproteobacteria</taxon>
        <taxon>Rhodobacterales</taxon>
        <taxon>Roseobacteraceae</taxon>
        <taxon>Palleronia</taxon>
    </lineage>
</organism>
<evidence type="ECO:0000313" key="2">
    <source>
        <dbReference type="Proteomes" id="UP000318590"/>
    </source>
</evidence>
<proteinExistence type="predicted"/>
<evidence type="ECO:0000313" key="1">
    <source>
        <dbReference type="EMBL" id="TRD21884.1"/>
    </source>
</evidence>
<comment type="caution">
    <text evidence="1">The sequence shown here is derived from an EMBL/GenBank/DDBJ whole genome shotgun (WGS) entry which is preliminary data.</text>
</comment>
<protein>
    <submittedName>
        <fullName evidence="1">Uncharacterized protein</fullName>
    </submittedName>
</protein>
<dbReference type="AlphaFoldDB" id="A0A547Q698"/>
<accession>A0A547Q698</accession>
<keyword evidence="2" id="KW-1185">Reference proteome</keyword>